<dbReference type="AlphaFoldDB" id="D7BYG5"/>
<dbReference type="Pfam" id="PF00206">
    <property type="entry name" value="Lyase_1"/>
    <property type="match status" value="1"/>
</dbReference>
<evidence type="ECO:0000256" key="3">
    <source>
        <dbReference type="ARBA" id="ARBA00023239"/>
    </source>
</evidence>
<feature type="domain" description="Fumarase C C-terminal" evidence="6">
    <location>
        <begin position="235"/>
        <end position="279"/>
    </location>
</feature>
<feature type="region of interest" description="Disordered" evidence="4">
    <location>
        <begin position="1"/>
        <end position="31"/>
    </location>
</feature>
<dbReference type="GO" id="GO:0006099">
    <property type="term" value="P:tricarboxylic acid cycle"/>
    <property type="evidence" value="ECO:0007669"/>
    <property type="project" value="InterPro"/>
</dbReference>
<dbReference type="KEGG" id="sbh:SBI_00372"/>
<dbReference type="Pfam" id="PF10415">
    <property type="entry name" value="FumaraseC_C"/>
    <property type="match status" value="1"/>
</dbReference>
<protein>
    <submittedName>
        <fullName evidence="7">Fumarate hydratase</fullName>
        <ecNumber evidence="7">4.2.1.2</ecNumber>
    </submittedName>
</protein>
<evidence type="ECO:0000259" key="6">
    <source>
        <dbReference type="Pfam" id="PF10415"/>
    </source>
</evidence>
<dbReference type="PANTHER" id="PTHR11444:SF1">
    <property type="entry name" value="FUMARATE HYDRATASE, MITOCHONDRIAL"/>
    <property type="match status" value="1"/>
</dbReference>
<evidence type="ECO:0000256" key="1">
    <source>
        <dbReference type="ARBA" id="ARBA00001494"/>
    </source>
</evidence>
<dbReference type="InterPro" id="IPR005677">
    <property type="entry name" value="Fum_hydII"/>
</dbReference>
<dbReference type="FunFam" id="1.10.40.30:FF:000002">
    <property type="entry name" value="Fumarate hydratase class II"/>
    <property type="match status" value="1"/>
</dbReference>
<dbReference type="InterPro" id="IPR008948">
    <property type="entry name" value="L-Aspartase-like"/>
</dbReference>
<dbReference type="HOGENOM" id="CLU_969474_0_0_11"/>
<keyword evidence="8" id="KW-1185">Reference proteome</keyword>
<dbReference type="Gene3D" id="1.20.200.10">
    <property type="entry name" value="Fumarase/aspartase (Central domain)"/>
    <property type="match status" value="1"/>
</dbReference>
<proteinExistence type="inferred from homology"/>
<comment type="similarity">
    <text evidence="2">Belongs to the class-II fumarase/aspartase family. Fumarase subfamily.</text>
</comment>
<organism evidence="7 8">
    <name type="scientific">Streptomyces bingchenggensis (strain BCW-1)</name>
    <dbReference type="NCBI Taxonomy" id="749414"/>
    <lineage>
        <taxon>Bacteria</taxon>
        <taxon>Bacillati</taxon>
        <taxon>Actinomycetota</taxon>
        <taxon>Actinomycetes</taxon>
        <taxon>Kitasatosporales</taxon>
        <taxon>Streptomycetaceae</taxon>
        <taxon>Streptomyces</taxon>
    </lineage>
</organism>
<dbReference type="InterPro" id="IPR022761">
    <property type="entry name" value="Fumarate_lyase_N"/>
</dbReference>
<dbReference type="Gene3D" id="1.10.275.10">
    <property type="entry name" value="Fumarase/aspartase (N-terminal domain)"/>
    <property type="match status" value="1"/>
</dbReference>
<feature type="domain" description="Fumarate lyase N-terminal" evidence="5">
    <location>
        <begin position="56"/>
        <end position="233"/>
    </location>
</feature>
<dbReference type="GO" id="GO:0004333">
    <property type="term" value="F:fumarate hydratase activity"/>
    <property type="evidence" value="ECO:0007669"/>
    <property type="project" value="UniProtKB-EC"/>
</dbReference>
<evidence type="ECO:0000313" key="7">
    <source>
        <dbReference type="EMBL" id="ADI03493.1"/>
    </source>
</evidence>
<dbReference type="SUPFAM" id="SSF48557">
    <property type="entry name" value="L-aspartase-like"/>
    <property type="match status" value="2"/>
</dbReference>
<evidence type="ECO:0000256" key="2">
    <source>
        <dbReference type="ARBA" id="ARBA00009084"/>
    </source>
</evidence>
<dbReference type="GO" id="GO:0008797">
    <property type="term" value="F:aspartate ammonia-lyase activity"/>
    <property type="evidence" value="ECO:0007669"/>
    <property type="project" value="UniProtKB-EC"/>
</dbReference>
<evidence type="ECO:0000313" key="8">
    <source>
        <dbReference type="Proteomes" id="UP000000377"/>
    </source>
</evidence>
<name>D7BYG5_STRBB</name>
<dbReference type="EMBL" id="CP002047">
    <property type="protein sequence ID" value="ADI03493.1"/>
    <property type="molecule type" value="Genomic_DNA"/>
</dbReference>
<dbReference type="FunFam" id="1.10.275.10:FF:000001">
    <property type="entry name" value="Fumarate hydratase, mitochondrial"/>
    <property type="match status" value="1"/>
</dbReference>
<accession>D7BYG5</accession>
<dbReference type="GO" id="GO:0006106">
    <property type="term" value="P:fumarate metabolic process"/>
    <property type="evidence" value="ECO:0007669"/>
    <property type="project" value="InterPro"/>
</dbReference>
<dbReference type="PRINTS" id="PR00149">
    <property type="entry name" value="FUMRATELYASE"/>
</dbReference>
<dbReference type="PANTHER" id="PTHR11444">
    <property type="entry name" value="ASPARTATEAMMONIA/ARGININOSUCCINATE/ADENYLOSUCCINATE LYASE"/>
    <property type="match status" value="1"/>
</dbReference>
<gene>
    <name evidence="7" type="primary">fumC</name>
    <name evidence="7" type="ordered locus">SBI_00372</name>
</gene>
<dbReference type="InterPro" id="IPR018951">
    <property type="entry name" value="Fumarase_C_C"/>
</dbReference>
<dbReference type="InterPro" id="IPR000362">
    <property type="entry name" value="Fumarate_lyase_fam"/>
</dbReference>
<keyword evidence="3 7" id="KW-0456">Lyase</keyword>
<dbReference type="eggNOG" id="COG0114">
    <property type="taxonomic scope" value="Bacteria"/>
</dbReference>
<dbReference type="InterPro" id="IPR024083">
    <property type="entry name" value="Fumarase/histidase_N"/>
</dbReference>
<dbReference type="Proteomes" id="UP000000377">
    <property type="component" value="Chromosome"/>
</dbReference>
<dbReference type="STRING" id="749414.SBI_00372"/>
<evidence type="ECO:0000259" key="5">
    <source>
        <dbReference type="Pfam" id="PF00206"/>
    </source>
</evidence>
<dbReference type="Gene3D" id="1.10.40.30">
    <property type="entry name" value="Fumarase/aspartase (C-terminal domain)"/>
    <property type="match status" value="1"/>
</dbReference>
<evidence type="ECO:0000256" key="4">
    <source>
        <dbReference type="SAM" id="MobiDB-lite"/>
    </source>
</evidence>
<dbReference type="EC" id="4.2.1.2" evidence="7"/>
<sequence length="287" mass="31190">MAARVHRRSDVMTARRSGVGQAEKAEKAGDGEAPKILDVPVGLAATGTRRETDSMGAIDVPADRYWGAQTQRSLIHFSIGDDRMPTAVYRAYGHVKKAAAIVNGRTGRLPAWKSELIQRVADEVIGGKLDEHFPLYVWQTGSGTQSNMNTNEVISNRAIQLVGGELGSKSPIHPNDHVNMGQSSNDTFPTAMHIAAVKEVHEHLLPSVRALHHAIEAKARQWQDVVKIGRTHLEIGYDRASAIAHKADDEGTTLREAALASGYISAEDFDHIVKPTAMVGREKSRSA</sequence>
<reference evidence="7 8" key="1">
    <citation type="journal article" date="2010" name="J. Bacteriol.">
        <title>Genome sequence of the milbemycin-producing bacterium Streptomyces bingchenggensis.</title>
        <authorList>
            <person name="Wang X.J."/>
            <person name="Yan Y.J."/>
            <person name="Zhang B."/>
            <person name="An J."/>
            <person name="Wang J.J."/>
            <person name="Tian J."/>
            <person name="Jiang L."/>
            <person name="Chen Y.H."/>
            <person name="Huang S.X."/>
            <person name="Yin M."/>
            <person name="Zhang J."/>
            <person name="Gao A.L."/>
            <person name="Liu C.X."/>
            <person name="Zhu Z.X."/>
            <person name="Xiang W.S."/>
        </authorList>
    </citation>
    <scope>NUCLEOTIDE SEQUENCE [LARGE SCALE GENOMIC DNA]</scope>
    <source>
        <strain evidence="7 8">BCW-1</strain>
    </source>
</reference>
<dbReference type="PATRIC" id="fig|749414.3.peg.383"/>
<dbReference type="GO" id="GO:0006108">
    <property type="term" value="P:malate metabolic process"/>
    <property type="evidence" value="ECO:0007669"/>
    <property type="project" value="TreeGrafter"/>
</dbReference>
<comment type="catalytic activity">
    <reaction evidence="1">
        <text>L-aspartate = fumarate + NH4(+)</text>
        <dbReference type="Rhea" id="RHEA:16601"/>
        <dbReference type="ChEBI" id="CHEBI:28938"/>
        <dbReference type="ChEBI" id="CHEBI:29806"/>
        <dbReference type="ChEBI" id="CHEBI:29991"/>
        <dbReference type="EC" id="4.3.1.1"/>
    </reaction>
</comment>